<sequence>MKQLAKGVAQKSNPQKTESHLKIEIPVLYFAEEFRVEFFQPLASLQQPEETYDNLYTSTYTFELLRPPIFHD</sequence>
<organism evidence="1 2">
    <name type="scientific">Mesonia oceanica</name>
    <dbReference type="NCBI Taxonomy" id="2687242"/>
    <lineage>
        <taxon>Bacteria</taxon>
        <taxon>Pseudomonadati</taxon>
        <taxon>Bacteroidota</taxon>
        <taxon>Flavobacteriia</taxon>
        <taxon>Flavobacteriales</taxon>
        <taxon>Flavobacteriaceae</taxon>
        <taxon>Mesonia</taxon>
    </lineage>
</organism>
<keyword evidence="2" id="KW-1185">Reference proteome</keyword>
<comment type="caution">
    <text evidence="1">The sequence shown here is derived from an EMBL/GenBank/DDBJ whole genome shotgun (WGS) entry which is preliminary data.</text>
</comment>
<accession>A0AC61Y6Y5</accession>
<dbReference type="EMBL" id="CABVMM010000005">
    <property type="protein sequence ID" value="VVV00165.1"/>
    <property type="molecule type" value="Genomic_DNA"/>
</dbReference>
<evidence type="ECO:0000313" key="1">
    <source>
        <dbReference type="EMBL" id="VVV00165.1"/>
    </source>
</evidence>
<dbReference type="Proteomes" id="UP000356253">
    <property type="component" value="Unassembled WGS sequence"/>
</dbReference>
<proteinExistence type="predicted"/>
<evidence type="ECO:0000313" key="2">
    <source>
        <dbReference type="Proteomes" id="UP000356253"/>
    </source>
</evidence>
<reference evidence="1" key="1">
    <citation type="submission" date="2019-09" db="EMBL/GenBank/DDBJ databases">
        <authorList>
            <person name="Rodrigo-Torres L."/>
            <person name="Arahal R. D."/>
            <person name="Lucena T."/>
        </authorList>
    </citation>
    <scope>NUCLEOTIDE SEQUENCE</scope>
    <source>
        <strain evidence="1">ISS653</strain>
    </source>
</reference>
<protein>
    <submittedName>
        <fullName evidence="1">Uncharacterized protein</fullName>
    </submittedName>
</protein>
<gene>
    <name evidence="1" type="ORF">FVB9532_01430</name>
</gene>
<name>A0AC61Y6Y5_9FLAO</name>